<reference evidence="2 3" key="1">
    <citation type="submission" date="2014-08" db="EMBL/GenBank/DDBJ databases">
        <title>Draft genome sequence of a novel L-asparaginase producing marine bacterium, Halomonas campaniensis.</title>
        <authorList>
            <person name="Sundarakrishnan B."/>
            <person name="Moushumi Priya A."/>
            <person name="Raman G."/>
            <person name="Sakthivel N."/>
            <person name="Park S."/>
            <person name="Jayachandran S."/>
        </authorList>
    </citation>
    <scope>NUCLEOTIDE SEQUENCE [LARGE SCALE GENOMIC DNA]</scope>
    <source>
        <strain evidence="2 3">SK03</strain>
    </source>
</reference>
<proteinExistence type="predicted"/>
<keyword evidence="1" id="KW-0812">Transmembrane</keyword>
<gene>
    <name evidence="2" type="ORF">JI62_10455</name>
</gene>
<evidence type="ECO:0000256" key="1">
    <source>
        <dbReference type="SAM" id="Phobius"/>
    </source>
</evidence>
<evidence type="ECO:0000313" key="2">
    <source>
        <dbReference type="EMBL" id="OWV29669.1"/>
    </source>
</evidence>
<keyword evidence="1" id="KW-1133">Transmembrane helix</keyword>
<organism evidence="2 3">
    <name type="scientific">Halomonas campaniensis</name>
    <dbReference type="NCBI Taxonomy" id="213554"/>
    <lineage>
        <taxon>Bacteria</taxon>
        <taxon>Pseudomonadati</taxon>
        <taxon>Pseudomonadota</taxon>
        <taxon>Gammaproteobacteria</taxon>
        <taxon>Oceanospirillales</taxon>
        <taxon>Halomonadaceae</taxon>
        <taxon>Halomonas</taxon>
    </lineage>
</organism>
<dbReference type="RefSeq" id="WP_170938534.1">
    <property type="nucleotide sequence ID" value="NZ_JPUA01000028.1"/>
</dbReference>
<accession>A0A246RZR6</accession>
<dbReference type="AlphaFoldDB" id="A0A246RZR6"/>
<dbReference type="Proteomes" id="UP000197334">
    <property type="component" value="Unassembled WGS sequence"/>
</dbReference>
<comment type="caution">
    <text evidence="2">The sequence shown here is derived from an EMBL/GenBank/DDBJ whole genome shotgun (WGS) entry which is preliminary data.</text>
</comment>
<keyword evidence="3" id="KW-1185">Reference proteome</keyword>
<evidence type="ECO:0000313" key="3">
    <source>
        <dbReference type="Proteomes" id="UP000197334"/>
    </source>
</evidence>
<keyword evidence="1" id="KW-0472">Membrane</keyword>
<feature type="transmembrane region" description="Helical" evidence="1">
    <location>
        <begin position="37"/>
        <end position="54"/>
    </location>
</feature>
<dbReference type="EMBL" id="JPUA01000028">
    <property type="protein sequence ID" value="OWV29669.1"/>
    <property type="molecule type" value="Genomic_DNA"/>
</dbReference>
<feature type="non-terminal residue" evidence="2">
    <location>
        <position position="1"/>
    </location>
</feature>
<protein>
    <submittedName>
        <fullName evidence="2">Uncharacterized protein</fullName>
    </submittedName>
</protein>
<name>A0A246RZR6_9GAMM</name>
<sequence>LSPVGLDEAVLEDVALDDEEGLCCAALGDGEAALLEVVVSAGLAVVLLAAVELAEPFPRRRDRLFLAPL</sequence>